<protein>
    <submittedName>
        <fullName evidence="2">Ankyrin repeat</fullName>
    </submittedName>
</protein>
<dbReference type="PROSITE" id="PS50088">
    <property type="entry name" value="ANK_REPEAT"/>
    <property type="match status" value="1"/>
</dbReference>
<keyword evidence="1" id="KW-0040">ANK repeat</keyword>
<evidence type="ECO:0000256" key="1">
    <source>
        <dbReference type="PROSITE-ProRule" id="PRU00023"/>
    </source>
</evidence>
<dbReference type="OrthoDB" id="194358at2759"/>
<dbReference type="EMBL" id="CP086356">
    <property type="protein sequence ID" value="UNI17508.1"/>
    <property type="molecule type" value="Genomic_DNA"/>
</dbReference>
<dbReference type="Proteomes" id="UP000829364">
    <property type="component" value="Chromosome 3"/>
</dbReference>
<reference evidence="2" key="1">
    <citation type="submission" date="2021-11" db="EMBL/GenBank/DDBJ databases">
        <title>Purpureocillium_takamizusanense_genome.</title>
        <authorList>
            <person name="Nguyen N.-H."/>
        </authorList>
    </citation>
    <scope>NUCLEOTIDE SEQUENCE</scope>
    <source>
        <strain evidence="2">PT3</strain>
    </source>
</reference>
<sequence>MAAESNCLAVAEVLIDAGRADMEAVNVDGFTPPQLAVVVDAVPFARLLIERGANTDVKFLRRCNLASLAVTFSSLGCIKFLVEAARVEPRVQRLLVRPLLLLFAIERGETAIANYLLLAGAATYESVLERMPQLPHRRQQVLVAFLLRYFDATCIGPAGPGDALHVRGRVAGM</sequence>
<evidence type="ECO:0000313" key="3">
    <source>
        <dbReference type="Proteomes" id="UP000829364"/>
    </source>
</evidence>
<organism evidence="2 3">
    <name type="scientific">Purpureocillium takamizusanense</name>
    <dbReference type="NCBI Taxonomy" id="2060973"/>
    <lineage>
        <taxon>Eukaryota</taxon>
        <taxon>Fungi</taxon>
        <taxon>Dikarya</taxon>
        <taxon>Ascomycota</taxon>
        <taxon>Pezizomycotina</taxon>
        <taxon>Sordariomycetes</taxon>
        <taxon>Hypocreomycetidae</taxon>
        <taxon>Hypocreales</taxon>
        <taxon>Ophiocordycipitaceae</taxon>
        <taxon>Purpureocillium</taxon>
    </lineage>
</organism>
<name>A0A9Q8V998_9HYPO</name>
<evidence type="ECO:0000313" key="2">
    <source>
        <dbReference type="EMBL" id="UNI17508.1"/>
    </source>
</evidence>
<dbReference type="RefSeq" id="XP_047840989.1">
    <property type="nucleotide sequence ID" value="XM_047985014.1"/>
</dbReference>
<keyword evidence="3" id="KW-1185">Reference proteome</keyword>
<dbReference type="SUPFAM" id="SSF48403">
    <property type="entry name" value="Ankyrin repeat"/>
    <property type="match status" value="1"/>
</dbReference>
<dbReference type="InterPro" id="IPR002110">
    <property type="entry name" value="Ankyrin_rpt"/>
</dbReference>
<dbReference type="Gene3D" id="1.25.40.20">
    <property type="entry name" value="Ankyrin repeat-containing domain"/>
    <property type="match status" value="1"/>
</dbReference>
<dbReference type="KEGG" id="ptkz:JDV02_003847"/>
<feature type="repeat" description="ANK" evidence="1">
    <location>
        <begin position="28"/>
        <end position="60"/>
    </location>
</feature>
<gene>
    <name evidence="2" type="primary">ank2</name>
    <name evidence="2" type="ORF">JDV02_003847</name>
</gene>
<dbReference type="GeneID" id="72065803"/>
<dbReference type="AlphaFoldDB" id="A0A9Q8V998"/>
<proteinExistence type="predicted"/>
<accession>A0A9Q8V998</accession>
<dbReference type="InterPro" id="IPR036770">
    <property type="entry name" value="Ankyrin_rpt-contain_sf"/>
</dbReference>